<dbReference type="PANTHER" id="PTHR39200">
    <property type="entry name" value="HYPOTHETICAL EXPORTED PROTEIN"/>
    <property type="match status" value="1"/>
</dbReference>
<dbReference type="PANTHER" id="PTHR39200:SF1">
    <property type="entry name" value="AUTO-TRANSPORTER ADHESIN HEAD GIN DOMAIN-CONTAINING PROTEIN-RELATED"/>
    <property type="match status" value="1"/>
</dbReference>
<evidence type="ECO:0000313" key="2">
    <source>
        <dbReference type="EMBL" id="PRY55223.1"/>
    </source>
</evidence>
<dbReference type="EMBL" id="PVTH01000001">
    <property type="protein sequence ID" value="PRY55223.1"/>
    <property type="molecule type" value="Genomic_DNA"/>
</dbReference>
<reference evidence="2 3" key="1">
    <citation type="submission" date="2018-03" db="EMBL/GenBank/DDBJ databases">
        <title>Genomic Encyclopedia of Type Strains, Phase III (KMG-III): the genomes of soil and plant-associated and newly described type strains.</title>
        <authorList>
            <person name="Whitman W."/>
        </authorList>
    </citation>
    <scope>NUCLEOTIDE SEQUENCE [LARGE SCALE GENOMIC DNA]</scope>
    <source>
        <strain evidence="2 3">CGMCC 1.9313</strain>
    </source>
</reference>
<dbReference type="OrthoDB" id="1150922at2"/>
<sequence length="216" mass="23259">MKTLLFIGLFAAVITSCTKERLEANGNKITELRTPGTFDGVSSSGSNRVYINQGTEFRVELRGSSNLIGSFETKVRENTLELGYRNASVSDDDIEVFITMPELEFLALTGSGEMSIRGEFPAQDKFNLRISGSGDIVLHDELQAKNADIDLSGSGKAGLENLQAENADIDISGSGDVRLSVSAHLRSRISGSGQVFYRGNPQLDSKVTGSGKVVKF</sequence>
<comment type="caution">
    <text evidence="2">The sequence shown here is derived from an EMBL/GenBank/DDBJ whole genome shotgun (WGS) entry which is preliminary data.</text>
</comment>
<accession>A0A2T0UBD4</accession>
<dbReference type="Pfam" id="PF10988">
    <property type="entry name" value="DUF2807"/>
    <property type="match status" value="1"/>
</dbReference>
<evidence type="ECO:0000259" key="1">
    <source>
        <dbReference type="Pfam" id="PF10988"/>
    </source>
</evidence>
<dbReference type="Gene3D" id="2.160.20.120">
    <property type="match status" value="1"/>
</dbReference>
<keyword evidence="3" id="KW-1185">Reference proteome</keyword>
<dbReference type="InterPro" id="IPR021255">
    <property type="entry name" value="DUF2807"/>
</dbReference>
<evidence type="ECO:0000313" key="3">
    <source>
        <dbReference type="Proteomes" id="UP000238034"/>
    </source>
</evidence>
<dbReference type="Proteomes" id="UP000238034">
    <property type="component" value="Unassembled WGS sequence"/>
</dbReference>
<name>A0A2T0UBD4_9SPHI</name>
<organism evidence="2 3">
    <name type="scientific">Arcticibacter pallidicorallinus</name>
    <dbReference type="NCBI Taxonomy" id="1259464"/>
    <lineage>
        <taxon>Bacteria</taxon>
        <taxon>Pseudomonadati</taxon>
        <taxon>Bacteroidota</taxon>
        <taxon>Sphingobacteriia</taxon>
        <taxon>Sphingobacteriales</taxon>
        <taxon>Sphingobacteriaceae</taxon>
        <taxon>Arcticibacter</taxon>
    </lineage>
</organism>
<dbReference type="RefSeq" id="WP_106290474.1">
    <property type="nucleotide sequence ID" value="NZ_PVTH01000001.1"/>
</dbReference>
<feature type="domain" description="Putative auto-transporter adhesin head GIN" evidence="1">
    <location>
        <begin position="38"/>
        <end position="156"/>
    </location>
</feature>
<proteinExistence type="predicted"/>
<protein>
    <submittedName>
        <fullName evidence="2">Putative autotransporter adhesin-like protein</fullName>
    </submittedName>
</protein>
<dbReference type="PROSITE" id="PS51257">
    <property type="entry name" value="PROKAR_LIPOPROTEIN"/>
    <property type="match status" value="1"/>
</dbReference>
<gene>
    <name evidence="2" type="ORF">B0I27_101191</name>
</gene>
<dbReference type="AlphaFoldDB" id="A0A2T0UBD4"/>